<organism evidence="3 4">
    <name type="scientific">Streptomyces monashensis</name>
    <dbReference type="NCBI Taxonomy" id="1678012"/>
    <lineage>
        <taxon>Bacteria</taxon>
        <taxon>Bacillati</taxon>
        <taxon>Actinomycetota</taxon>
        <taxon>Actinomycetes</taxon>
        <taxon>Kitasatosporales</taxon>
        <taxon>Streptomycetaceae</taxon>
        <taxon>Streptomyces</taxon>
    </lineage>
</organism>
<evidence type="ECO:0000313" key="4">
    <source>
        <dbReference type="Proteomes" id="UP000179642"/>
    </source>
</evidence>
<feature type="coiled-coil region" evidence="1">
    <location>
        <begin position="61"/>
        <end position="92"/>
    </location>
</feature>
<keyword evidence="2" id="KW-0812">Transmembrane</keyword>
<keyword evidence="2" id="KW-1133">Transmembrane helix</keyword>
<keyword evidence="1" id="KW-0175">Coiled coil</keyword>
<protein>
    <submittedName>
        <fullName evidence="3">Cytochrome C oxidase subunit I</fullName>
    </submittedName>
</protein>
<dbReference type="AlphaFoldDB" id="A0A1S2QGY2"/>
<comment type="caution">
    <text evidence="3">The sequence shown here is derived from an EMBL/GenBank/DDBJ whole genome shotgun (WGS) entry which is preliminary data.</text>
</comment>
<evidence type="ECO:0000256" key="1">
    <source>
        <dbReference type="SAM" id="Coils"/>
    </source>
</evidence>
<evidence type="ECO:0000256" key="2">
    <source>
        <dbReference type="SAM" id="Phobius"/>
    </source>
</evidence>
<name>A0A1S2QGY2_9ACTN</name>
<proteinExistence type="predicted"/>
<dbReference type="OrthoDB" id="3855296at2"/>
<dbReference type="RefSeq" id="WP_071380901.1">
    <property type="nucleotide sequence ID" value="NZ_MLYO01000021.1"/>
</dbReference>
<dbReference type="Proteomes" id="UP000179642">
    <property type="component" value="Unassembled WGS sequence"/>
</dbReference>
<keyword evidence="4" id="KW-1185">Reference proteome</keyword>
<dbReference type="EMBL" id="MLYO01000021">
    <property type="protein sequence ID" value="OIK05410.1"/>
    <property type="molecule type" value="Genomic_DNA"/>
</dbReference>
<reference evidence="3 4" key="1">
    <citation type="submission" date="2016-10" db="EMBL/GenBank/DDBJ databases">
        <title>Genome sequence of Streptomyces sp. MUSC 1.</title>
        <authorList>
            <person name="Lee L.-H."/>
            <person name="Ser H.-L."/>
            <person name="Law J.W.-F."/>
        </authorList>
    </citation>
    <scope>NUCLEOTIDE SEQUENCE [LARGE SCALE GENOMIC DNA]</scope>
    <source>
        <strain evidence="3 4">MUSC 1</strain>
    </source>
</reference>
<evidence type="ECO:0000313" key="3">
    <source>
        <dbReference type="EMBL" id="OIK05410.1"/>
    </source>
</evidence>
<sequence>MTGPAAHGADGTLANQVEGYLLWQARIAEAEQRAREFTGRLDWLTTAQREEIERRYTADSLHRARADLERVAARCRSLRAEYEHRYAELRRRCLAVTVATAVAVCAGCTAVAALFLAL</sequence>
<feature type="transmembrane region" description="Helical" evidence="2">
    <location>
        <begin position="93"/>
        <end position="117"/>
    </location>
</feature>
<accession>A0A1S2QGY2</accession>
<gene>
    <name evidence="3" type="ORF">BIV23_12610</name>
</gene>
<keyword evidence="2" id="KW-0472">Membrane</keyword>